<dbReference type="AlphaFoldDB" id="Q2GBX8"/>
<evidence type="ECO:0000313" key="3">
    <source>
        <dbReference type="EMBL" id="ABD24645.1"/>
    </source>
</evidence>
<dbReference type="PANTHER" id="PTHR38590">
    <property type="entry name" value="BLL0828 PROTEIN"/>
    <property type="match status" value="1"/>
</dbReference>
<keyword evidence="4" id="KW-1185">Reference proteome</keyword>
<dbReference type="InterPro" id="IPR007569">
    <property type="entry name" value="DUF559"/>
</dbReference>
<dbReference type="PANTHER" id="PTHR38590:SF1">
    <property type="entry name" value="BLL0828 PROTEIN"/>
    <property type="match status" value="1"/>
</dbReference>
<dbReference type="KEGG" id="nar:Saro_0196"/>
<organism evidence="3 4">
    <name type="scientific">Novosphingobium aromaticivorans (strain ATCC 700278 / DSM 12444 / CCUG 56034 / CIP 105152 / NBRC 16084 / F199)</name>
    <dbReference type="NCBI Taxonomy" id="279238"/>
    <lineage>
        <taxon>Bacteria</taxon>
        <taxon>Pseudomonadati</taxon>
        <taxon>Pseudomonadota</taxon>
        <taxon>Alphaproteobacteria</taxon>
        <taxon>Sphingomonadales</taxon>
        <taxon>Sphingomonadaceae</taxon>
        <taxon>Novosphingobium</taxon>
    </lineage>
</organism>
<dbReference type="RefSeq" id="WP_011443859.1">
    <property type="nucleotide sequence ID" value="NC_007794.1"/>
</dbReference>
<evidence type="ECO:0000259" key="2">
    <source>
        <dbReference type="Pfam" id="PF04480"/>
    </source>
</evidence>
<dbReference type="InterPro" id="IPR047216">
    <property type="entry name" value="Endonuclease_DUF559_bact"/>
</dbReference>
<dbReference type="eggNOG" id="COG2852">
    <property type="taxonomic scope" value="Bacteria"/>
</dbReference>
<accession>Q2GBX8</accession>
<evidence type="ECO:0000256" key="1">
    <source>
        <dbReference type="SAM" id="MobiDB-lite"/>
    </source>
</evidence>
<feature type="domain" description="DUF559" evidence="2">
    <location>
        <begin position="37"/>
        <end position="137"/>
    </location>
</feature>
<dbReference type="STRING" id="279238.Saro_0196"/>
<sequence>MKKTLSLRPASERADVPNIQKKGRGWVISGSRLDAIHDMAREMRREPDEAHAALAEELAKEDLGKYKFKRYAVIGSAIVDFACQPLKLVVALDRGDAPEIERRRDASLAAVGLKVVRYDAAEVLGDPEGAGRAVLAAMKARYEELRAAARPQRSTYSRSGARPQRSHSPRSRG</sequence>
<name>Q2GBX8_NOVAD</name>
<dbReference type="Pfam" id="PF04480">
    <property type="entry name" value="DUF559"/>
    <property type="match status" value="1"/>
</dbReference>
<reference evidence="4" key="1">
    <citation type="submission" date="2006-01" db="EMBL/GenBank/DDBJ databases">
        <title>Complete sequence of Novosphingobium aromaticivorans DSM 12444.</title>
        <authorList>
            <consortium name="US DOE Joint Genome Institute"/>
            <person name="Copeland A."/>
            <person name="Lucas S."/>
            <person name="Lapidus A."/>
            <person name="Barry K."/>
            <person name="Detter J.C."/>
            <person name="Glavina T."/>
            <person name="Hammon N."/>
            <person name="Israni S."/>
            <person name="Pitluck S."/>
            <person name="Chain P."/>
            <person name="Malfatti S."/>
            <person name="Shin M."/>
            <person name="Vergez L."/>
            <person name="Schmutz J."/>
            <person name="Larimer F."/>
            <person name="Land M."/>
            <person name="Kyrpides N."/>
            <person name="Ivanova N."/>
            <person name="Fredrickson J."/>
            <person name="Balkwill D."/>
            <person name="Romine M.F."/>
            <person name="Richardson P."/>
        </authorList>
    </citation>
    <scope>NUCLEOTIDE SEQUENCE [LARGE SCALE GENOMIC DNA]</scope>
    <source>
        <strain evidence="4">ATCC 700278 / DSM 12444 / CCUG 56034 / CIP 105152 / NBRC 16084 / F199</strain>
    </source>
</reference>
<feature type="region of interest" description="Disordered" evidence="1">
    <location>
        <begin position="147"/>
        <end position="173"/>
    </location>
</feature>
<dbReference type="Proteomes" id="UP000009134">
    <property type="component" value="Chromosome"/>
</dbReference>
<feature type="compositionally biased region" description="Basic residues" evidence="1">
    <location>
        <begin position="164"/>
        <end position="173"/>
    </location>
</feature>
<protein>
    <recommendedName>
        <fullName evidence="2">DUF559 domain-containing protein</fullName>
    </recommendedName>
</protein>
<dbReference type="EMBL" id="CP000248">
    <property type="protein sequence ID" value="ABD24645.1"/>
    <property type="molecule type" value="Genomic_DNA"/>
</dbReference>
<proteinExistence type="predicted"/>
<dbReference type="HOGENOM" id="CLU_1546050_0_0_5"/>
<gene>
    <name evidence="3" type="ordered locus">Saro_0196</name>
</gene>
<evidence type="ECO:0000313" key="4">
    <source>
        <dbReference type="Proteomes" id="UP000009134"/>
    </source>
</evidence>